<name>A0A386KKH3_9CAUD</name>
<gene>
    <name evidence="1" type="primary">15</name>
    <name evidence="1" type="ORF">SEA_BURRO_15</name>
</gene>
<evidence type="ECO:0000313" key="1">
    <source>
        <dbReference type="EMBL" id="AYD86158.1"/>
    </source>
</evidence>
<reference evidence="1 2" key="1">
    <citation type="submission" date="2018-08" db="EMBL/GenBank/DDBJ databases">
        <authorList>
            <person name="Solberg C.E."/>
            <person name="Bonilla J.A."/>
            <person name="Klyczek K."/>
            <person name="Garlena R.A."/>
            <person name="Russell D.A."/>
            <person name="Pope W.H."/>
            <person name="Jacobs-Sera D."/>
            <person name="Hatfull G.F."/>
        </authorList>
    </citation>
    <scope>NUCLEOTIDE SEQUENCE [LARGE SCALE GENOMIC DNA]</scope>
</reference>
<proteinExistence type="predicted"/>
<sequence>MTTTSSEVRQALTPFEFNGKRASWAALKKLLPDVETALFFAKAVKMPWLKTDELIRGLFKSTVLNELRNGQHSTELQGYLVEVAPPEVQHIVKAVDYVPAVPHAEILPQMWDAIELTVAGSIAEVVGKLSGVLDSLPGTQGEMTFGHLMQMNRRRPTIGDYKARITHQHGGKNLVVLDDSGSMSEPTIRAIAGDCVALAMKANAGFAMVSNTARYWDPGTFGVDDILGAAQYGGTHYETLAPLFDKNNWDVVVSIADYDSSRSAQQWVRENSSGTIEKLLDLSLVNRPTFLAEVLGQLSKSVEPLLVGNSEYVLGSDRW</sequence>
<dbReference type="KEGG" id="vg:55611825"/>
<evidence type="ECO:0000313" key="2">
    <source>
        <dbReference type="Proteomes" id="UP000267142"/>
    </source>
</evidence>
<keyword evidence="2" id="KW-1185">Reference proteome</keyword>
<dbReference type="EMBL" id="MH825698">
    <property type="protein sequence ID" value="AYD86158.1"/>
    <property type="molecule type" value="Genomic_DNA"/>
</dbReference>
<dbReference type="Proteomes" id="UP000267142">
    <property type="component" value="Segment"/>
</dbReference>
<protein>
    <submittedName>
        <fullName evidence="1">Uncharacterized protein</fullName>
    </submittedName>
</protein>
<organism evidence="1 2">
    <name type="scientific">Microbacterium phage Burro</name>
    <dbReference type="NCBI Taxonomy" id="2315703"/>
    <lineage>
        <taxon>Viruses</taxon>
        <taxon>Duplodnaviria</taxon>
        <taxon>Heunggongvirae</taxon>
        <taxon>Uroviricota</taxon>
        <taxon>Caudoviricetes</taxon>
        <taxon>Burrovirus</taxon>
        <taxon>Burrovirus burro</taxon>
    </lineage>
</organism>
<accession>A0A386KKH3</accession>
<dbReference type="GeneID" id="55611825"/>
<dbReference type="RefSeq" id="YP_009841634.1">
    <property type="nucleotide sequence ID" value="NC_048733.1"/>
</dbReference>